<feature type="domain" description="TonB-dependent receptor-like beta-barrel" evidence="11">
    <location>
        <begin position="455"/>
        <end position="934"/>
    </location>
</feature>
<sequence length="1083" mass="121476">MKKHKYLFVACLSLFPVMAVAENDTQNEIMEVRSATNINKNRLYKGKVVDDRTSEPLVGATVKVKGSTIGTITDIDGNFALDIPDNISPIVFEVSYMGYASKEVAPTKTTGFTIRLAEDSQTLEEVQIIAYGKQSKMSVTAAISSIDTKELLKSPSGSVANALSGAVTGLSSIQPSGQPGAEAPSIYIRGTGSLSDELSKPLILVDGVERSFFQMDSHEIESITVLKDAASTAVFGVRGANGVVLVTTRRGVSGKPVISLNSSFGLTQALRNLKGVDSYTYATLYNEAQLSDNPSLTESQLGFSPFVIDMFRTNEDPIMFPNVDWNDYLFKNLAWQTQHNLTLSGGGERFRYFVSLGYLLQDGMLKQLGESYDPNYQYKRFNYRSNVDIDITKSTLLKVNIGGHVGAKREPRTDELWRKVLWSTPFSSPGIVDGKLISNIYSNRYISIGERSCPLDYYYNYGYNVDTDNVLNLDLALEQKLDFITPGLSMNIKGAYNTNYNVKASRTPSGADSMCTPIYLGSIETPGMDFWDPRFDRTIVYQTDGVSGLHEQMSYGEEVGRGRNWYGEFSLNYSRSFGDHDVSALFLYNQSKKYYPETKIDGKVFYMDIPTAYVGYVGRMTYAYKKRYMVDLNAGYNGSENFAPDKRFGFFPAVSAGWILSEEKFMKKQKVIDFLKLRASYGIVGNDKMENARFLYMAGAWSGYNTVAKGQGSWQFGKDGGTGLLPDAKENTMGNPDVTWEKVAKQNYGIDLKMFDSRLSLTADVFFEKRKDILSTRNTLPAITDINLPKINLGKVNNHGYELSLGWNDRAGKVDYWLKANVSYAKNKIIYMDEVVPNEPYMAETGRSTGLTYGYIFDRFLQKDDFDADGNLKKDENGRQILPQMALGTPRPGDALFKDLNGDGVINGDDKTRFGYAERPDYVFGFLGGLKWKNFEFSMQWTAAMNASRMLDGEYRNAFGSTNSRMLLKFLADGRWTEENPNSRFPRLTFMNKSHYLQTSDLWLMNGSYLRLKTAEISYTLPQKDFLKKVGIESVRFYCNGYNLLTLFSDLNDIDIDPEGVTDGGNNNYPNIRIYNFGVNISF</sequence>
<evidence type="ECO:0000313" key="13">
    <source>
        <dbReference type="EMBL" id="RHH85555.1"/>
    </source>
</evidence>
<feature type="chain" id="PRO_5019134630" evidence="10">
    <location>
        <begin position="22"/>
        <end position="1083"/>
    </location>
</feature>
<dbReference type="Gene3D" id="2.60.40.1120">
    <property type="entry name" value="Carboxypeptidase-like, regulatory domain"/>
    <property type="match status" value="1"/>
</dbReference>
<dbReference type="InterPro" id="IPR036942">
    <property type="entry name" value="Beta-barrel_TonB_sf"/>
</dbReference>
<dbReference type="InterPro" id="IPR023996">
    <property type="entry name" value="TonB-dep_OMP_SusC/RagA"/>
</dbReference>
<keyword evidence="10" id="KW-0732">Signal</keyword>
<dbReference type="InterPro" id="IPR023997">
    <property type="entry name" value="TonB-dep_OMP_SusC/RagA_CS"/>
</dbReference>
<keyword evidence="13" id="KW-0675">Receptor</keyword>
<name>A0A414YH95_9BACE</name>
<keyword evidence="2 8" id="KW-0813">Transport</keyword>
<keyword evidence="5 9" id="KW-0798">TonB box</keyword>
<dbReference type="InterPro" id="IPR039426">
    <property type="entry name" value="TonB-dep_rcpt-like"/>
</dbReference>
<dbReference type="Pfam" id="PF00593">
    <property type="entry name" value="TonB_dep_Rec_b-barrel"/>
    <property type="match status" value="1"/>
</dbReference>
<dbReference type="EMBL" id="QRKD01000036">
    <property type="protein sequence ID" value="RHH85555.1"/>
    <property type="molecule type" value="Genomic_DNA"/>
</dbReference>
<keyword evidence="4 8" id="KW-0812">Transmembrane</keyword>
<gene>
    <name evidence="13" type="ORF">DW190_19875</name>
</gene>
<dbReference type="NCBIfam" id="TIGR04057">
    <property type="entry name" value="SusC_RagA_signa"/>
    <property type="match status" value="1"/>
</dbReference>
<dbReference type="FunFam" id="2.170.130.10:FF:000003">
    <property type="entry name" value="SusC/RagA family TonB-linked outer membrane protein"/>
    <property type="match status" value="1"/>
</dbReference>
<evidence type="ECO:0000259" key="12">
    <source>
        <dbReference type="Pfam" id="PF07715"/>
    </source>
</evidence>
<dbReference type="RefSeq" id="WP_122295832.1">
    <property type="nucleotide sequence ID" value="NZ_CAXSLD010000032.1"/>
</dbReference>
<evidence type="ECO:0000313" key="14">
    <source>
        <dbReference type="Proteomes" id="UP000283512"/>
    </source>
</evidence>
<evidence type="ECO:0000256" key="8">
    <source>
        <dbReference type="PROSITE-ProRule" id="PRU01360"/>
    </source>
</evidence>
<dbReference type="InterPro" id="IPR012910">
    <property type="entry name" value="Plug_dom"/>
</dbReference>
<evidence type="ECO:0000256" key="10">
    <source>
        <dbReference type="SAM" id="SignalP"/>
    </source>
</evidence>
<dbReference type="InterPro" id="IPR037066">
    <property type="entry name" value="Plug_dom_sf"/>
</dbReference>
<feature type="domain" description="TonB-dependent receptor plug" evidence="12">
    <location>
        <begin position="136"/>
        <end position="243"/>
    </location>
</feature>
<evidence type="ECO:0000256" key="2">
    <source>
        <dbReference type="ARBA" id="ARBA00022448"/>
    </source>
</evidence>
<comment type="caution">
    <text evidence="13">The sequence shown here is derived from an EMBL/GenBank/DDBJ whole genome shotgun (WGS) entry which is preliminary data.</text>
</comment>
<evidence type="ECO:0000256" key="3">
    <source>
        <dbReference type="ARBA" id="ARBA00022452"/>
    </source>
</evidence>
<evidence type="ECO:0000256" key="7">
    <source>
        <dbReference type="ARBA" id="ARBA00023237"/>
    </source>
</evidence>
<evidence type="ECO:0000256" key="9">
    <source>
        <dbReference type="RuleBase" id="RU003357"/>
    </source>
</evidence>
<evidence type="ECO:0000256" key="6">
    <source>
        <dbReference type="ARBA" id="ARBA00023136"/>
    </source>
</evidence>
<protein>
    <submittedName>
        <fullName evidence="13">TonB-dependent receptor</fullName>
    </submittedName>
</protein>
<evidence type="ECO:0000256" key="4">
    <source>
        <dbReference type="ARBA" id="ARBA00022692"/>
    </source>
</evidence>
<dbReference type="SUPFAM" id="SSF49464">
    <property type="entry name" value="Carboxypeptidase regulatory domain-like"/>
    <property type="match status" value="1"/>
</dbReference>
<comment type="subcellular location">
    <subcellularLocation>
        <location evidence="1 8">Cell outer membrane</location>
        <topology evidence="1 8">Multi-pass membrane protein</topology>
    </subcellularLocation>
</comment>
<evidence type="ECO:0000256" key="5">
    <source>
        <dbReference type="ARBA" id="ARBA00023077"/>
    </source>
</evidence>
<dbReference type="PROSITE" id="PS52016">
    <property type="entry name" value="TONB_DEPENDENT_REC_3"/>
    <property type="match status" value="1"/>
</dbReference>
<evidence type="ECO:0000256" key="1">
    <source>
        <dbReference type="ARBA" id="ARBA00004571"/>
    </source>
</evidence>
<keyword evidence="3 8" id="KW-1134">Transmembrane beta strand</keyword>
<feature type="signal peptide" evidence="10">
    <location>
        <begin position="1"/>
        <end position="21"/>
    </location>
</feature>
<dbReference type="AlphaFoldDB" id="A0A414YH95"/>
<dbReference type="Pfam" id="PF13715">
    <property type="entry name" value="CarbopepD_reg_2"/>
    <property type="match status" value="1"/>
</dbReference>
<dbReference type="Proteomes" id="UP000283512">
    <property type="component" value="Unassembled WGS sequence"/>
</dbReference>
<dbReference type="Gene3D" id="2.170.130.10">
    <property type="entry name" value="TonB-dependent receptor, plug domain"/>
    <property type="match status" value="1"/>
</dbReference>
<organism evidence="13 14">
    <name type="scientific">Bacteroides caccae</name>
    <dbReference type="NCBI Taxonomy" id="47678"/>
    <lineage>
        <taxon>Bacteria</taxon>
        <taxon>Pseudomonadati</taxon>
        <taxon>Bacteroidota</taxon>
        <taxon>Bacteroidia</taxon>
        <taxon>Bacteroidales</taxon>
        <taxon>Bacteroidaceae</taxon>
        <taxon>Bacteroides</taxon>
    </lineage>
</organism>
<dbReference type="InterPro" id="IPR008969">
    <property type="entry name" value="CarboxyPept-like_regulatory"/>
</dbReference>
<keyword evidence="6 8" id="KW-0472">Membrane</keyword>
<accession>A0A414YH95</accession>
<dbReference type="Pfam" id="PF07715">
    <property type="entry name" value="Plug"/>
    <property type="match status" value="1"/>
</dbReference>
<comment type="similarity">
    <text evidence="8 9">Belongs to the TonB-dependent receptor family.</text>
</comment>
<proteinExistence type="inferred from homology"/>
<evidence type="ECO:0000259" key="11">
    <source>
        <dbReference type="Pfam" id="PF00593"/>
    </source>
</evidence>
<keyword evidence="7 8" id="KW-0998">Cell outer membrane</keyword>
<dbReference type="SUPFAM" id="SSF56935">
    <property type="entry name" value="Porins"/>
    <property type="match status" value="1"/>
</dbReference>
<dbReference type="Gene3D" id="2.40.170.20">
    <property type="entry name" value="TonB-dependent receptor, beta-barrel domain"/>
    <property type="match status" value="1"/>
</dbReference>
<dbReference type="InterPro" id="IPR000531">
    <property type="entry name" value="Beta-barrel_TonB"/>
</dbReference>
<dbReference type="NCBIfam" id="TIGR04056">
    <property type="entry name" value="OMP_RagA_SusC"/>
    <property type="match status" value="1"/>
</dbReference>
<reference evidence="13 14" key="1">
    <citation type="submission" date="2018-08" db="EMBL/GenBank/DDBJ databases">
        <title>A genome reference for cultivated species of the human gut microbiota.</title>
        <authorList>
            <person name="Zou Y."/>
            <person name="Xue W."/>
            <person name="Luo G."/>
        </authorList>
    </citation>
    <scope>NUCLEOTIDE SEQUENCE [LARGE SCALE GENOMIC DNA]</scope>
    <source>
        <strain evidence="13 14">AM16-49B</strain>
    </source>
</reference>
<dbReference type="GO" id="GO:0009279">
    <property type="term" value="C:cell outer membrane"/>
    <property type="evidence" value="ECO:0007669"/>
    <property type="project" value="UniProtKB-SubCell"/>
</dbReference>